<dbReference type="PANTHER" id="PTHR10582">
    <property type="entry name" value="TRANSIENT RECEPTOR POTENTIAL ION CHANNEL PROTEIN"/>
    <property type="match status" value="1"/>
</dbReference>
<keyword evidence="8 11" id="KW-0040">ANK repeat</keyword>
<evidence type="ECO:0000256" key="1">
    <source>
        <dbReference type="ARBA" id="ARBA00004651"/>
    </source>
</evidence>
<evidence type="ECO:0000256" key="3">
    <source>
        <dbReference type="ARBA" id="ARBA00022475"/>
    </source>
</evidence>
<feature type="repeat" description="ANK" evidence="11">
    <location>
        <begin position="319"/>
        <end position="342"/>
    </location>
</feature>
<feature type="compositionally biased region" description="Polar residues" evidence="13">
    <location>
        <begin position="421"/>
        <end position="431"/>
    </location>
</feature>
<feature type="compositionally biased region" description="Polar residues" evidence="13">
    <location>
        <begin position="490"/>
        <end position="500"/>
    </location>
</feature>
<dbReference type="GO" id="GO:0005886">
    <property type="term" value="C:plasma membrane"/>
    <property type="evidence" value="ECO:0007669"/>
    <property type="project" value="UniProtKB-SubCell"/>
</dbReference>
<keyword evidence="15" id="KW-0675">Receptor</keyword>
<dbReference type="InterPro" id="IPR002110">
    <property type="entry name" value="Ankyrin_rpt"/>
</dbReference>
<evidence type="ECO:0000256" key="6">
    <source>
        <dbReference type="ARBA" id="ARBA00022737"/>
    </source>
</evidence>
<dbReference type="PRINTS" id="PR01415">
    <property type="entry name" value="ANKYRIN"/>
</dbReference>
<dbReference type="AlphaFoldDB" id="A0ABC9XKL9"/>
<dbReference type="FunFam" id="1.25.40.20:FF:000101">
    <property type="entry name" value="Transient receptor potential cation channel subfamily V member 3"/>
    <property type="match status" value="2"/>
</dbReference>
<feature type="region of interest" description="Disordered" evidence="13">
    <location>
        <begin position="415"/>
        <end position="443"/>
    </location>
</feature>
<dbReference type="Pfam" id="PF00023">
    <property type="entry name" value="Ank"/>
    <property type="match status" value="2"/>
</dbReference>
<dbReference type="GO" id="GO:0005262">
    <property type="term" value="F:calcium channel activity"/>
    <property type="evidence" value="ECO:0007669"/>
    <property type="project" value="UniProtKB-KW"/>
</dbReference>
<keyword evidence="7" id="KW-0106">Calcium</keyword>
<dbReference type="SMART" id="SM00248">
    <property type="entry name" value="ANK"/>
    <property type="match status" value="8"/>
</dbReference>
<name>A0ABC9XKL9_GRUJA</name>
<dbReference type="Gene3D" id="1.25.40.20">
    <property type="entry name" value="Ankyrin repeat-containing domain"/>
    <property type="match status" value="2"/>
</dbReference>
<dbReference type="EMBL" id="BAAFJT010000019">
    <property type="protein sequence ID" value="GAB0198001.1"/>
    <property type="molecule type" value="Genomic_DNA"/>
</dbReference>
<dbReference type="Proteomes" id="UP001623348">
    <property type="component" value="Unassembled WGS sequence"/>
</dbReference>
<evidence type="ECO:0000256" key="14">
    <source>
        <dbReference type="SAM" id="Phobius"/>
    </source>
</evidence>
<keyword evidence="2" id="KW-0813">Transport</keyword>
<dbReference type="PROSITE" id="PS50297">
    <property type="entry name" value="ANK_REP_REGION"/>
    <property type="match status" value="4"/>
</dbReference>
<feature type="coiled-coil region" evidence="12">
    <location>
        <begin position="104"/>
        <end position="131"/>
    </location>
</feature>
<feature type="repeat" description="ANK" evidence="11">
    <location>
        <begin position="746"/>
        <end position="769"/>
    </location>
</feature>
<feature type="repeat" description="ANK" evidence="11">
    <location>
        <begin position="193"/>
        <end position="225"/>
    </location>
</feature>
<dbReference type="Pfam" id="PF12796">
    <property type="entry name" value="Ank_2"/>
    <property type="match status" value="2"/>
</dbReference>
<dbReference type="SUPFAM" id="SSF48403">
    <property type="entry name" value="Ankyrin repeat"/>
    <property type="match status" value="2"/>
</dbReference>
<keyword evidence="6" id="KW-0677">Repeat</keyword>
<keyword evidence="14" id="KW-0472">Membrane</keyword>
<evidence type="ECO:0000256" key="8">
    <source>
        <dbReference type="ARBA" id="ARBA00023043"/>
    </source>
</evidence>
<keyword evidence="14" id="KW-0812">Transmembrane</keyword>
<proteinExistence type="predicted"/>
<feature type="region of interest" description="Disordered" evidence="13">
    <location>
        <begin position="32"/>
        <end position="72"/>
    </location>
</feature>
<dbReference type="InterPro" id="IPR024862">
    <property type="entry name" value="TRPV"/>
</dbReference>
<comment type="subcellular location">
    <subcellularLocation>
        <location evidence="1">Cell membrane</location>
        <topology evidence="1">Multi-pass membrane protein</topology>
    </subcellularLocation>
</comment>
<evidence type="ECO:0000256" key="10">
    <source>
        <dbReference type="ARBA" id="ARBA00023303"/>
    </source>
</evidence>
<accession>A0ABC9XKL9</accession>
<feature type="compositionally biased region" description="Polar residues" evidence="13">
    <location>
        <begin position="63"/>
        <end position="72"/>
    </location>
</feature>
<evidence type="ECO:0000313" key="15">
    <source>
        <dbReference type="EMBL" id="GAB0198001.1"/>
    </source>
</evidence>
<evidence type="ECO:0000256" key="12">
    <source>
        <dbReference type="SAM" id="Coils"/>
    </source>
</evidence>
<organism evidence="15 16">
    <name type="scientific">Grus japonensis</name>
    <name type="common">Japanese crane</name>
    <name type="synonym">Red-crowned crane</name>
    <dbReference type="NCBI Taxonomy" id="30415"/>
    <lineage>
        <taxon>Eukaryota</taxon>
        <taxon>Metazoa</taxon>
        <taxon>Chordata</taxon>
        <taxon>Craniata</taxon>
        <taxon>Vertebrata</taxon>
        <taxon>Euteleostomi</taxon>
        <taxon>Archelosauria</taxon>
        <taxon>Archosauria</taxon>
        <taxon>Dinosauria</taxon>
        <taxon>Saurischia</taxon>
        <taxon>Theropoda</taxon>
        <taxon>Coelurosauria</taxon>
        <taxon>Aves</taxon>
        <taxon>Neognathae</taxon>
        <taxon>Neoaves</taxon>
        <taxon>Gruiformes</taxon>
        <taxon>Gruidae</taxon>
        <taxon>Grus</taxon>
    </lineage>
</organism>
<keyword evidence="12" id="KW-0175">Coiled coil</keyword>
<keyword evidence="16" id="KW-1185">Reference proteome</keyword>
<keyword evidence="10" id="KW-0407">Ion channel</keyword>
<evidence type="ECO:0000256" key="9">
    <source>
        <dbReference type="ARBA" id="ARBA00023065"/>
    </source>
</evidence>
<keyword evidence="3" id="KW-1003">Cell membrane</keyword>
<evidence type="ECO:0000256" key="7">
    <source>
        <dbReference type="ARBA" id="ARBA00022837"/>
    </source>
</evidence>
<dbReference type="InterPro" id="IPR008347">
    <property type="entry name" value="TrpV1-4"/>
</dbReference>
<evidence type="ECO:0000256" key="5">
    <source>
        <dbReference type="ARBA" id="ARBA00022673"/>
    </source>
</evidence>
<dbReference type="InterPro" id="IPR036770">
    <property type="entry name" value="Ankyrin_rpt-contain_sf"/>
</dbReference>
<feature type="repeat" description="ANK" evidence="11">
    <location>
        <begin position="620"/>
        <end position="652"/>
    </location>
</feature>
<feature type="coiled-coil region" evidence="12">
    <location>
        <begin position="531"/>
        <end position="558"/>
    </location>
</feature>
<evidence type="ECO:0000313" key="16">
    <source>
        <dbReference type="Proteomes" id="UP001623348"/>
    </source>
</evidence>
<protein>
    <submittedName>
        <fullName evidence="15">Transient receptor potential cation channel subfamily V member 3</fullName>
    </submittedName>
</protein>
<comment type="caution">
    <text evidence="15">The sequence shown here is derived from an EMBL/GenBank/DDBJ whole genome shotgun (WGS) entry which is preliminary data.</text>
</comment>
<gene>
    <name evidence="15" type="ORF">GRJ2_002265500</name>
</gene>
<feature type="transmembrane region" description="Helical" evidence="14">
    <location>
        <begin position="826"/>
        <end position="848"/>
    </location>
</feature>
<dbReference type="PROSITE" id="PS50088">
    <property type="entry name" value="ANK_REPEAT"/>
    <property type="match status" value="4"/>
</dbReference>
<reference evidence="15 16" key="1">
    <citation type="submission" date="2024-06" db="EMBL/GenBank/DDBJ databases">
        <title>The draft genome of Grus japonensis, version 3.</title>
        <authorList>
            <person name="Nabeshima K."/>
            <person name="Suzuki S."/>
            <person name="Onuma M."/>
        </authorList>
    </citation>
    <scope>NUCLEOTIDE SEQUENCE [LARGE SCALE GENOMIC DNA]</scope>
    <source>
        <strain evidence="15 16">451A</strain>
    </source>
</reference>
<feature type="region of interest" description="Disordered" evidence="13">
    <location>
        <begin position="455"/>
        <end position="500"/>
    </location>
</feature>
<evidence type="ECO:0000256" key="2">
    <source>
        <dbReference type="ARBA" id="ARBA00022448"/>
    </source>
</evidence>
<dbReference type="PANTHER" id="PTHR10582:SF6">
    <property type="entry name" value="TRANSIENT RECEPTOR POTENTIAL CATION CHANNEL SUBFAMILY V MEMBER 3"/>
    <property type="match status" value="1"/>
</dbReference>
<keyword evidence="9" id="KW-0406">Ion transport</keyword>
<evidence type="ECO:0000256" key="13">
    <source>
        <dbReference type="SAM" id="MobiDB-lite"/>
    </source>
</evidence>
<keyword evidence="5" id="KW-0107">Calcium channel</keyword>
<evidence type="ECO:0000256" key="4">
    <source>
        <dbReference type="ARBA" id="ARBA00022568"/>
    </source>
</evidence>
<keyword evidence="14" id="KW-1133">Transmembrane helix</keyword>
<evidence type="ECO:0000256" key="11">
    <source>
        <dbReference type="PROSITE-ProRule" id="PRU00023"/>
    </source>
</evidence>
<feature type="compositionally biased region" description="Polar residues" evidence="13">
    <location>
        <begin position="457"/>
        <end position="467"/>
    </location>
</feature>
<keyword evidence="4" id="KW-0109">Calcium transport</keyword>
<dbReference type="PRINTS" id="PR01768">
    <property type="entry name" value="TRPVRECEPTOR"/>
</dbReference>
<sequence length="927" mass="103302">MKVLGTMLEDGIPPGESSSHFFLEIDGFESNATPNNTSPPVFSKPMDSNIRPCASGNGEDMDSPQSLQDDATEYSPNVDSCCANISQGPEQTSARKKLKKYIFRAVSEGNIEELQCLLAELKERSNACTNLTVPEYLMKKFTASDTGKTCLMKALLNINQNTNEIVNTLLSFAEENGILERFINAAYTEEAYKGQTALNIAIERRQYEITQSLIEKGADVNAHAQGIFFNPKHKHEGFYFGETALALAACTNQPDIIQLLMDNTRTNITSQDSRGNNILHALVTVAEDFKTQNDFVIRMYDMILLKSKDRNLETTKNKEGLTPLQLAAKTGKLEILKYILSREIRDKPNRSLSRKFTDWAYGPVQSSLYDLTELDTTADNSVLEIIVYNTNIGRLSNCRSIYCRNMIKDNNEIIPLMGKKTNPSGIPPSNQQDKKPTESTPTKKSSHFFLEIDGFESNATPNNTSPPVFSKPMDSNIRPCASGNGEDMDSPQSLQDDATEYSPNVDSCCANISQGPEQTSARKKLKKYIFRAVSEGNIEELQCLLAELKERSNACTNLTVPEYLMKKFTASDTGKTCLMKALLNINQNTNEIVNTLLSFAEENGILERFINAAYTEEAYKGQTALNIAIERRQYEITQSLIEKGADVNAHAQGIFFNPKHKHEGFYFGETALALAACTNQPDIIQLLMDNTRTNITSQDSRGNNILHALVTVAEDFKTQNDFVIRMYDMILLKSKDRNLETTKNKEGLTPLQLAAKTGKLEILKYILSREIRDKPNRSLSRKFTDWAYGPVQSSLYDLTELDTTADNSVLEIIVYNTNIGVILQDVIKFLVVYIVFLLGFGVALAALIETCQDGGECHSKSSLGPVLMDLFKLTLGLGDLEIQQNSKLKVSAVDAESFVDILDSCNQLEEKLSETWSDDFNPFNQGS</sequence>